<feature type="domain" description="NmrA-like" evidence="3">
    <location>
        <begin position="1"/>
        <end position="252"/>
    </location>
</feature>
<proteinExistence type="inferred from homology"/>
<dbReference type="STRING" id="1073089.A0A1L9RUT8"/>
<evidence type="ECO:0000313" key="4">
    <source>
        <dbReference type="EMBL" id="OJJ38692.1"/>
    </source>
</evidence>
<evidence type="ECO:0000259" key="3">
    <source>
        <dbReference type="Pfam" id="PF05368"/>
    </source>
</evidence>
<dbReference type="Proteomes" id="UP000184383">
    <property type="component" value="Unassembled WGS sequence"/>
</dbReference>
<gene>
    <name evidence="4" type="ORF">ASPWEDRAFT_168588</name>
</gene>
<dbReference type="EMBL" id="KV878210">
    <property type="protein sequence ID" value="OJJ38692.1"/>
    <property type="molecule type" value="Genomic_DNA"/>
</dbReference>
<dbReference type="InterPro" id="IPR008030">
    <property type="entry name" value="NmrA-like"/>
</dbReference>
<dbReference type="InterPro" id="IPR036291">
    <property type="entry name" value="NAD(P)-bd_dom_sf"/>
</dbReference>
<evidence type="ECO:0000256" key="2">
    <source>
        <dbReference type="ARBA" id="ARBA00022857"/>
    </source>
</evidence>
<comment type="similarity">
    <text evidence="1">Belongs to the NmrA-type oxidoreductase family.</text>
</comment>
<reference evidence="5" key="1">
    <citation type="journal article" date="2017" name="Genome Biol.">
        <title>Comparative genomics reveals high biological diversity and specific adaptations in the industrially and medically important fungal genus Aspergillus.</title>
        <authorList>
            <person name="de Vries R.P."/>
            <person name="Riley R."/>
            <person name="Wiebenga A."/>
            <person name="Aguilar-Osorio G."/>
            <person name="Amillis S."/>
            <person name="Uchima C.A."/>
            <person name="Anderluh G."/>
            <person name="Asadollahi M."/>
            <person name="Askin M."/>
            <person name="Barry K."/>
            <person name="Battaglia E."/>
            <person name="Bayram O."/>
            <person name="Benocci T."/>
            <person name="Braus-Stromeyer S.A."/>
            <person name="Caldana C."/>
            <person name="Canovas D."/>
            <person name="Cerqueira G.C."/>
            <person name="Chen F."/>
            <person name="Chen W."/>
            <person name="Choi C."/>
            <person name="Clum A."/>
            <person name="Dos Santos R.A."/>
            <person name="Damasio A.R."/>
            <person name="Diallinas G."/>
            <person name="Emri T."/>
            <person name="Fekete E."/>
            <person name="Flipphi M."/>
            <person name="Freyberg S."/>
            <person name="Gallo A."/>
            <person name="Gournas C."/>
            <person name="Habgood R."/>
            <person name="Hainaut M."/>
            <person name="Harispe M.L."/>
            <person name="Henrissat B."/>
            <person name="Hilden K.S."/>
            <person name="Hope R."/>
            <person name="Hossain A."/>
            <person name="Karabika E."/>
            <person name="Karaffa L."/>
            <person name="Karanyi Z."/>
            <person name="Krasevec N."/>
            <person name="Kuo A."/>
            <person name="Kusch H."/>
            <person name="LaButti K."/>
            <person name="Lagendijk E.L."/>
            <person name="Lapidus A."/>
            <person name="Levasseur A."/>
            <person name="Lindquist E."/>
            <person name="Lipzen A."/>
            <person name="Logrieco A.F."/>
            <person name="MacCabe A."/>
            <person name="Maekelae M.R."/>
            <person name="Malavazi I."/>
            <person name="Melin P."/>
            <person name="Meyer V."/>
            <person name="Mielnichuk N."/>
            <person name="Miskei M."/>
            <person name="Molnar A.P."/>
            <person name="Mule G."/>
            <person name="Ngan C.Y."/>
            <person name="Orejas M."/>
            <person name="Orosz E."/>
            <person name="Ouedraogo J.P."/>
            <person name="Overkamp K.M."/>
            <person name="Park H.-S."/>
            <person name="Perrone G."/>
            <person name="Piumi F."/>
            <person name="Punt P.J."/>
            <person name="Ram A.F."/>
            <person name="Ramon A."/>
            <person name="Rauscher S."/>
            <person name="Record E."/>
            <person name="Riano-Pachon D.M."/>
            <person name="Robert V."/>
            <person name="Roehrig J."/>
            <person name="Ruller R."/>
            <person name="Salamov A."/>
            <person name="Salih N.S."/>
            <person name="Samson R.A."/>
            <person name="Sandor E."/>
            <person name="Sanguinetti M."/>
            <person name="Schuetze T."/>
            <person name="Sepcic K."/>
            <person name="Shelest E."/>
            <person name="Sherlock G."/>
            <person name="Sophianopoulou V."/>
            <person name="Squina F.M."/>
            <person name="Sun H."/>
            <person name="Susca A."/>
            <person name="Todd R.B."/>
            <person name="Tsang A."/>
            <person name="Unkles S.E."/>
            <person name="van de Wiele N."/>
            <person name="van Rossen-Uffink D."/>
            <person name="Oliveira J.V."/>
            <person name="Vesth T.C."/>
            <person name="Visser J."/>
            <person name="Yu J.-H."/>
            <person name="Zhou M."/>
            <person name="Andersen M.R."/>
            <person name="Archer D.B."/>
            <person name="Baker S.E."/>
            <person name="Benoit I."/>
            <person name="Brakhage A.A."/>
            <person name="Braus G.H."/>
            <person name="Fischer R."/>
            <person name="Frisvad J.C."/>
            <person name="Goldman G.H."/>
            <person name="Houbraken J."/>
            <person name="Oakley B."/>
            <person name="Pocsi I."/>
            <person name="Scazzocchio C."/>
            <person name="Seiboth B."/>
            <person name="vanKuyk P.A."/>
            <person name="Wortman J."/>
            <person name="Dyer P.S."/>
            <person name="Grigoriev I.V."/>
        </authorList>
    </citation>
    <scope>NUCLEOTIDE SEQUENCE [LARGE SCALE GENOMIC DNA]</scope>
    <source>
        <strain evidence="5">DTO 134E9</strain>
    </source>
</reference>
<dbReference type="OrthoDB" id="300709at2759"/>
<dbReference type="GeneID" id="63746161"/>
<dbReference type="SUPFAM" id="SSF51735">
    <property type="entry name" value="NAD(P)-binding Rossmann-fold domains"/>
    <property type="match status" value="1"/>
</dbReference>
<dbReference type="GO" id="GO:0005634">
    <property type="term" value="C:nucleus"/>
    <property type="evidence" value="ECO:0007669"/>
    <property type="project" value="TreeGrafter"/>
</dbReference>
<dbReference type="VEuPathDB" id="FungiDB:ASPWEDRAFT_168588"/>
<protein>
    <recommendedName>
        <fullName evidence="3">NmrA-like domain-containing protein</fullName>
    </recommendedName>
</protein>
<dbReference type="AlphaFoldDB" id="A0A1L9RUT8"/>
<dbReference type="Pfam" id="PF05368">
    <property type="entry name" value="NmrA"/>
    <property type="match status" value="1"/>
</dbReference>
<dbReference type="Gene3D" id="3.90.25.10">
    <property type="entry name" value="UDP-galactose 4-epimerase, domain 1"/>
    <property type="match status" value="1"/>
</dbReference>
<dbReference type="Gene3D" id="3.40.50.720">
    <property type="entry name" value="NAD(P)-binding Rossmann-like Domain"/>
    <property type="match status" value="1"/>
</dbReference>
<keyword evidence="2" id="KW-0521">NADP</keyword>
<evidence type="ECO:0000256" key="1">
    <source>
        <dbReference type="ARBA" id="ARBA00006328"/>
    </source>
</evidence>
<dbReference type="PANTHER" id="PTHR42748">
    <property type="entry name" value="NITROGEN METABOLITE REPRESSION PROTEIN NMRA FAMILY MEMBER"/>
    <property type="match status" value="1"/>
</dbReference>
<sequence>MKKSILVIGGTGAQGVPVVKAFASDSEYTIRVLTRSSSSKEANELSALPGVTIFEGNPYDEPTLCQAIRGMNYIFVNTNGFAIGEKSEIYWGLRMYELAREFGVEHFIYASLEYGSKLGQFNRKYRCGHLDAKGKVAEFIAAQTTESMAWSILTSCMYLEGLSEMLRPFPDPGDPGTLVFAAPLGTARCPLIHLEDYGWYARWIVGHPTRSNGLNLHVATEDIGWKDLAVAFTEFTGQKAVYKDVTLDEYFRLGVFSEPDAKLGHSVDPLDTTLFTYRENFSGFWNVWKDELTKRDYKLLDEILPTRVKSVREWMEKVGYSGKPTSILKDYRDNSSRQSGVKVD</sequence>
<accession>A0A1L9RUT8</accession>
<dbReference type="RefSeq" id="XP_040692368.1">
    <property type="nucleotide sequence ID" value="XM_040830313.1"/>
</dbReference>
<dbReference type="InterPro" id="IPR051164">
    <property type="entry name" value="NmrA-like_oxidored"/>
</dbReference>
<evidence type="ECO:0000313" key="5">
    <source>
        <dbReference type="Proteomes" id="UP000184383"/>
    </source>
</evidence>
<dbReference type="PANTHER" id="PTHR42748:SF14">
    <property type="entry name" value="SNOAL-LIKE DOMAIN-CONTAINING PROTEIN"/>
    <property type="match status" value="1"/>
</dbReference>
<name>A0A1L9RUT8_ASPWE</name>
<keyword evidence="5" id="KW-1185">Reference proteome</keyword>
<organism evidence="4 5">
    <name type="scientific">Aspergillus wentii DTO 134E9</name>
    <dbReference type="NCBI Taxonomy" id="1073089"/>
    <lineage>
        <taxon>Eukaryota</taxon>
        <taxon>Fungi</taxon>
        <taxon>Dikarya</taxon>
        <taxon>Ascomycota</taxon>
        <taxon>Pezizomycotina</taxon>
        <taxon>Eurotiomycetes</taxon>
        <taxon>Eurotiomycetidae</taxon>
        <taxon>Eurotiales</taxon>
        <taxon>Aspergillaceae</taxon>
        <taxon>Aspergillus</taxon>
        <taxon>Aspergillus subgen. Cremei</taxon>
    </lineage>
</organism>